<name>A0A0E9S323_ANGAN</name>
<reference evidence="1" key="1">
    <citation type="submission" date="2014-11" db="EMBL/GenBank/DDBJ databases">
        <authorList>
            <person name="Amaro Gonzalez C."/>
        </authorList>
    </citation>
    <scope>NUCLEOTIDE SEQUENCE</scope>
</reference>
<accession>A0A0E9S323</accession>
<protein>
    <submittedName>
        <fullName evidence="1">Uncharacterized protein</fullName>
    </submittedName>
</protein>
<evidence type="ECO:0000313" key="1">
    <source>
        <dbReference type="EMBL" id="JAH35070.1"/>
    </source>
</evidence>
<reference evidence="1" key="2">
    <citation type="journal article" date="2015" name="Fish Shellfish Immunol.">
        <title>Early steps in the European eel (Anguilla anguilla)-Vibrio vulnificus interaction in the gills: Role of the RtxA13 toxin.</title>
        <authorList>
            <person name="Callol A."/>
            <person name="Pajuelo D."/>
            <person name="Ebbesson L."/>
            <person name="Teles M."/>
            <person name="MacKenzie S."/>
            <person name="Amaro C."/>
        </authorList>
    </citation>
    <scope>NUCLEOTIDE SEQUENCE</scope>
</reference>
<sequence length="53" mass="6130">MKKVTWDEFSMVFSAHSVFCGKQPSSLNILGKQIRNKIGFTDHYYVQSIFTDV</sequence>
<dbReference type="EMBL" id="GBXM01073507">
    <property type="protein sequence ID" value="JAH35070.1"/>
    <property type="molecule type" value="Transcribed_RNA"/>
</dbReference>
<organism evidence="1">
    <name type="scientific">Anguilla anguilla</name>
    <name type="common">European freshwater eel</name>
    <name type="synonym">Muraena anguilla</name>
    <dbReference type="NCBI Taxonomy" id="7936"/>
    <lineage>
        <taxon>Eukaryota</taxon>
        <taxon>Metazoa</taxon>
        <taxon>Chordata</taxon>
        <taxon>Craniata</taxon>
        <taxon>Vertebrata</taxon>
        <taxon>Euteleostomi</taxon>
        <taxon>Actinopterygii</taxon>
        <taxon>Neopterygii</taxon>
        <taxon>Teleostei</taxon>
        <taxon>Anguilliformes</taxon>
        <taxon>Anguillidae</taxon>
        <taxon>Anguilla</taxon>
    </lineage>
</organism>
<dbReference type="AlphaFoldDB" id="A0A0E9S323"/>
<proteinExistence type="predicted"/>